<name>A0ABS1F642_9PROT</name>
<dbReference type="CDD" id="cd00156">
    <property type="entry name" value="REC"/>
    <property type="match status" value="1"/>
</dbReference>
<comment type="caution">
    <text evidence="3">The sequence shown here is derived from an EMBL/GenBank/DDBJ whole genome shotgun (WGS) entry which is preliminary data.</text>
</comment>
<sequence>MSDTPYDKLSILLIEDEVYTRSLLRQILIQIGVRSIGEAANGKDGLMEIVRTRPDIVFCDVHMKPMNGLQVLQGMRNIKVKGVDRTPFIMLTADNQAETVRTALEHQVNGYLVKPVSLAQMKDRIDKVYAAEPEMREWVKRR</sequence>
<dbReference type="Gene3D" id="3.40.50.2300">
    <property type="match status" value="1"/>
</dbReference>
<gene>
    <name evidence="3" type="ORF">JHL17_15935</name>
</gene>
<protein>
    <submittedName>
        <fullName evidence="3">Response regulator</fullName>
    </submittedName>
</protein>
<feature type="modified residue" description="4-aspartylphosphate" evidence="1">
    <location>
        <position position="60"/>
    </location>
</feature>
<dbReference type="SMART" id="SM00448">
    <property type="entry name" value="REC"/>
    <property type="match status" value="1"/>
</dbReference>
<evidence type="ECO:0000313" key="4">
    <source>
        <dbReference type="Proteomes" id="UP000652760"/>
    </source>
</evidence>
<dbReference type="InterPro" id="IPR011006">
    <property type="entry name" value="CheY-like_superfamily"/>
</dbReference>
<reference evidence="4" key="1">
    <citation type="submission" date="2021-01" db="EMBL/GenBank/DDBJ databases">
        <title>Genome public.</title>
        <authorList>
            <person name="Liu C."/>
            <person name="Sun Q."/>
        </authorList>
    </citation>
    <scope>NUCLEOTIDE SEQUENCE [LARGE SCALE GENOMIC DNA]</scope>
    <source>
        <strain evidence="4">YIM B02556</strain>
    </source>
</reference>
<accession>A0ABS1F642</accession>
<dbReference type="Pfam" id="PF00072">
    <property type="entry name" value="Response_reg"/>
    <property type="match status" value="1"/>
</dbReference>
<feature type="domain" description="Response regulatory" evidence="2">
    <location>
        <begin position="10"/>
        <end position="129"/>
    </location>
</feature>
<evidence type="ECO:0000256" key="1">
    <source>
        <dbReference type="PROSITE-ProRule" id="PRU00169"/>
    </source>
</evidence>
<dbReference type="InterPro" id="IPR001789">
    <property type="entry name" value="Sig_transdc_resp-reg_receiver"/>
</dbReference>
<organism evidence="3 4">
    <name type="scientific">Azospirillum endophyticum</name>
    <dbReference type="NCBI Taxonomy" id="2800326"/>
    <lineage>
        <taxon>Bacteria</taxon>
        <taxon>Pseudomonadati</taxon>
        <taxon>Pseudomonadota</taxon>
        <taxon>Alphaproteobacteria</taxon>
        <taxon>Rhodospirillales</taxon>
        <taxon>Azospirillaceae</taxon>
        <taxon>Azospirillum</taxon>
    </lineage>
</organism>
<dbReference type="PANTHER" id="PTHR43228:SF1">
    <property type="entry name" value="TWO-COMPONENT RESPONSE REGULATOR ARR22"/>
    <property type="match status" value="1"/>
</dbReference>
<evidence type="ECO:0000313" key="3">
    <source>
        <dbReference type="EMBL" id="MBK1838910.1"/>
    </source>
</evidence>
<evidence type="ECO:0000259" key="2">
    <source>
        <dbReference type="PROSITE" id="PS50110"/>
    </source>
</evidence>
<keyword evidence="1" id="KW-0597">Phosphoprotein</keyword>
<keyword evidence="4" id="KW-1185">Reference proteome</keyword>
<dbReference type="RefSeq" id="WP_200194520.1">
    <property type="nucleotide sequence ID" value="NZ_JAENHM010000046.1"/>
</dbReference>
<proteinExistence type="predicted"/>
<dbReference type="EMBL" id="JAENHM010000046">
    <property type="protein sequence ID" value="MBK1838910.1"/>
    <property type="molecule type" value="Genomic_DNA"/>
</dbReference>
<dbReference type="Proteomes" id="UP000652760">
    <property type="component" value="Unassembled WGS sequence"/>
</dbReference>
<dbReference type="SUPFAM" id="SSF52172">
    <property type="entry name" value="CheY-like"/>
    <property type="match status" value="1"/>
</dbReference>
<dbReference type="PANTHER" id="PTHR43228">
    <property type="entry name" value="TWO-COMPONENT RESPONSE REGULATOR"/>
    <property type="match status" value="1"/>
</dbReference>
<dbReference type="InterPro" id="IPR052048">
    <property type="entry name" value="ST_Response_Regulator"/>
</dbReference>
<dbReference type="PROSITE" id="PS50110">
    <property type="entry name" value="RESPONSE_REGULATORY"/>
    <property type="match status" value="1"/>
</dbReference>